<feature type="compositionally biased region" description="Low complexity" evidence="1">
    <location>
        <begin position="56"/>
        <end position="66"/>
    </location>
</feature>
<feature type="compositionally biased region" description="Polar residues" evidence="1">
    <location>
        <begin position="67"/>
        <end position="85"/>
    </location>
</feature>
<evidence type="ECO:0000313" key="3">
    <source>
        <dbReference type="WBParaSite" id="PSAMB.scaffold11336size3433.g34072.t1"/>
    </source>
</evidence>
<feature type="region of interest" description="Disordered" evidence="1">
    <location>
        <begin position="1"/>
        <end position="85"/>
    </location>
</feature>
<feature type="compositionally biased region" description="Polar residues" evidence="1">
    <location>
        <begin position="1"/>
        <end position="15"/>
    </location>
</feature>
<protein>
    <submittedName>
        <fullName evidence="3">Uncharacterized protein</fullName>
    </submittedName>
</protein>
<dbReference type="Proteomes" id="UP000887566">
    <property type="component" value="Unplaced"/>
</dbReference>
<dbReference type="WBParaSite" id="PSAMB.scaffold11336size3433.g34072.t1">
    <property type="protein sequence ID" value="PSAMB.scaffold11336size3433.g34072.t1"/>
    <property type="gene ID" value="PSAMB.scaffold11336size3433.g34072"/>
</dbReference>
<keyword evidence="2" id="KW-1185">Reference proteome</keyword>
<organism evidence="2 3">
    <name type="scientific">Plectus sambesii</name>
    <dbReference type="NCBI Taxonomy" id="2011161"/>
    <lineage>
        <taxon>Eukaryota</taxon>
        <taxon>Metazoa</taxon>
        <taxon>Ecdysozoa</taxon>
        <taxon>Nematoda</taxon>
        <taxon>Chromadorea</taxon>
        <taxon>Plectida</taxon>
        <taxon>Plectina</taxon>
        <taxon>Plectoidea</taxon>
        <taxon>Plectidae</taxon>
        <taxon>Plectus</taxon>
    </lineage>
</organism>
<sequence>MSDYGSPSESLNLSHTHNRDGSLLRKKQNQWAKERAEGSDAWFPFGRPGAGAPNRSSGMLSKSASSGQLNGTSRWSSVENVAPTN</sequence>
<proteinExistence type="predicted"/>
<evidence type="ECO:0000256" key="1">
    <source>
        <dbReference type="SAM" id="MobiDB-lite"/>
    </source>
</evidence>
<name>A0A914UND4_9BILA</name>
<accession>A0A914UND4</accession>
<evidence type="ECO:0000313" key="2">
    <source>
        <dbReference type="Proteomes" id="UP000887566"/>
    </source>
</evidence>
<dbReference type="AlphaFoldDB" id="A0A914UND4"/>
<reference evidence="3" key="1">
    <citation type="submission" date="2022-11" db="UniProtKB">
        <authorList>
            <consortium name="WormBaseParasite"/>
        </authorList>
    </citation>
    <scope>IDENTIFICATION</scope>
</reference>